<name>A0A069E8L8_9PROT</name>
<dbReference type="Pfam" id="PF02627">
    <property type="entry name" value="CMD"/>
    <property type="match status" value="1"/>
</dbReference>
<dbReference type="InterPro" id="IPR029032">
    <property type="entry name" value="AhpD-like"/>
</dbReference>
<sequence>MSMGTKDFAAITGSISQGIGGLRSAGAAETVNQFNAMSKAALEDGALDKKTKELIALSIGVAKQCDGCIGFHTKALKRLGATDGEVAEALGMTVYMGGGPALMYAGDAWNAWQALKD</sequence>
<dbReference type="STRING" id="1280949.HAD_01715"/>
<evidence type="ECO:0000259" key="1">
    <source>
        <dbReference type="Pfam" id="PF02627"/>
    </source>
</evidence>
<reference evidence="2 3" key="1">
    <citation type="journal article" date="2014" name="Antonie Van Leeuwenhoek">
        <title>Hyphomonas beringensis sp. nov. and Hyphomonas chukchiensis sp. nov., isolated from surface seawater of the Bering Sea and Chukchi Sea.</title>
        <authorList>
            <person name="Li C."/>
            <person name="Lai Q."/>
            <person name="Li G."/>
            <person name="Dong C."/>
            <person name="Wang J."/>
            <person name="Liao Y."/>
            <person name="Shao Z."/>
        </authorList>
    </citation>
    <scope>NUCLEOTIDE SEQUENCE [LARGE SCALE GENOMIC DNA]</scope>
    <source>
        <strain evidence="2 3">MHS-3</strain>
    </source>
</reference>
<keyword evidence="3" id="KW-1185">Reference proteome</keyword>
<dbReference type="GO" id="GO:0051920">
    <property type="term" value="F:peroxiredoxin activity"/>
    <property type="evidence" value="ECO:0007669"/>
    <property type="project" value="InterPro"/>
</dbReference>
<dbReference type="eggNOG" id="COG0599">
    <property type="taxonomic scope" value="Bacteria"/>
</dbReference>
<organism evidence="2 3">
    <name type="scientific">Hyphomonas adhaerens MHS-3</name>
    <dbReference type="NCBI Taxonomy" id="1280949"/>
    <lineage>
        <taxon>Bacteria</taxon>
        <taxon>Pseudomonadati</taxon>
        <taxon>Pseudomonadota</taxon>
        <taxon>Alphaproteobacteria</taxon>
        <taxon>Hyphomonadales</taxon>
        <taxon>Hyphomonadaceae</taxon>
        <taxon>Hyphomonas</taxon>
    </lineage>
</organism>
<dbReference type="EMBL" id="ARYH01000001">
    <property type="protein sequence ID" value="KCZ84356.1"/>
    <property type="molecule type" value="Genomic_DNA"/>
</dbReference>
<dbReference type="NCBIfam" id="TIGR00778">
    <property type="entry name" value="ahpD_dom"/>
    <property type="match status" value="1"/>
</dbReference>
<dbReference type="SUPFAM" id="SSF69118">
    <property type="entry name" value="AhpD-like"/>
    <property type="match status" value="1"/>
</dbReference>
<dbReference type="InterPro" id="IPR003779">
    <property type="entry name" value="CMD-like"/>
</dbReference>
<dbReference type="AlphaFoldDB" id="A0A069E8L8"/>
<dbReference type="PANTHER" id="PTHR33930">
    <property type="entry name" value="ALKYL HYDROPEROXIDE REDUCTASE AHPD"/>
    <property type="match status" value="1"/>
</dbReference>
<dbReference type="PATRIC" id="fig|1280949.3.peg.351"/>
<feature type="domain" description="Carboxymuconolactone decarboxylase-like" evidence="1">
    <location>
        <begin position="29"/>
        <end position="108"/>
    </location>
</feature>
<accession>A0A069E8L8</accession>
<proteinExistence type="predicted"/>
<evidence type="ECO:0000313" key="2">
    <source>
        <dbReference type="EMBL" id="KCZ84356.1"/>
    </source>
</evidence>
<dbReference type="Gene3D" id="1.20.1290.10">
    <property type="entry name" value="AhpD-like"/>
    <property type="match status" value="1"/>
</dbReference>
<protein>
    <submittedName>
        <fullName evidence="2">Alkylhydroperoxidase</fullName>
    </submittedName>
</protein>
<keyword evidence="2" id="KW-0575">Peroxidase</keyword>
<keyword evidence="2" id="KW-0560">Oxidoreductase</keyword>
<dbReference type="InterPro" id="IPR004675">
    <property type="entry name" value="AhpD_core"/>
</dbReference>
<evidence type="ECO:0000313" key="3">
    <source>
        <dbReference type="Proteomes" id="UP000027446"/>
    </source>
</evidence>
<dbReference type="PANTHER" id="PTHR33930:SF2">
    <property type="entry name" value="BLR3452 PROTEIN"/>
    <property type="match status" value="1"/>
</dbReference>
<dbReference type="RefSeq" id="WP_199285836.1">
    <property type="nucleotide sequence ID" value="NZ_ARYH01000001.1"/>
</dbReference>
<comment type="caution">
    <text evidence="2">The sequence shown here is derived from an EMBL/GenBank/DDBJ whole genome shotgun (WGS) entry which is preliminary data.</text>
</comment>
<dbReference type="Proteomes" id="UP000027446">
    <property type="component" value="Unassembled WGS sequence"/>
</dbReference>
<gene>
    <name evidence="2" type="ORF">HAD_01715</name>
</gene>